<comment type="cofactor">
    <cofactor evidence="7">
        <name>Mg(2+)</name>
        <dbReference type="ChEBI" id="CHEBI:18420"/>
    </cofactor>
</comment>
<evidence type="ECO:0000256" key="3">
    <source>
        <dbReference type="ARBA" id="ARBA00022741"/>
    </source>
</evidence>
<dbReference type="PANTHER" id="PTHR30621:SF0">
    <property type="entry name" value="BIFUNCTIONAL GLUTAMINE SYNTHETASE ADENYLYLTRANSFERASE_ADENYLYL-REMOVING ENZYME"/>
    <property type="match status" value="1"/>
</dbReference>
<keyword evidence="11" id="KW-0436">Ligase</keyword>
<keyword evidence="12" id="KW-1185">Reference proteome</keyword>
<dbReference type="EC" id="2.7.7.89" evidence="7"/>
<feature type="region of interest" description="Adenylyl transferase" evidence="7">
    <location>
        <begin position="523"/>
        <end position="1098"/>
    </location>
</feature>
<dbReference type="Gene3D" id="1.20.120.330">
    <property type="entry name" value="Nucleotidyltransferases domain 2"/>
    <property type="match status" value="2"/>
</dbReference>
<dbReference type="GO" id="GO:0047388">
    <property type="term" value="F:[glutamine synthetase]-adenylyl-L-tyrosine phosphorylase activity"/>
    <property type="evidence" value="ECO:0007669"/>
    <property type="project" value="UniProtKB-EC"/>
</dbReference>
<dbReference type="SUPFAM" id="SSF81593">
    <property type="entry name" value="Nucleotidyltransferase substrate binding subunit/domain"/>
    <property type="match status" value="2"/>
</dbReference>
<evidence type="ECO:0000256" key="1">
    <source>
        <dbReference type="ARBA" id="ARBA00022679"/>
    </source>
</evidence>
<comment type="catalytic activity">
    <reaction evidence="7">
        <text>[glutamine synthetase]-L-tyrosine + ATP = [glutamine synthetase]-O(4)-(5'-adenylyl)-L-tyrosine + diphosphate</text>
        <dbReference type="Rhea" id="RHEA:18589"/>
        <dbReference type="Rhea" id="RHEA-COMP:10660"/>
        <dbReference type="Rhea" id="RHEA-COMP:10661"/>
        <dbReference type="ChEBI" id="CHEBI:30616"/>
        <dbReference type="ChEBI" id="CHEBI:33019"/>
        <dbReference type="ChEBI" id="CHEBI:46858"/>
        <dbReference type="ChEBI" id="CHEBI:83624"/>
        <dbReference type="EC" id="2.7.7.42"/>
    </reaction>
</comment>
<organism evidence="11 12">
    <name type="scientific">Serinicoccus hydrothermalis</name>
    <dbReference type="NCBI Taxonomy" id="1758689"/>
    <lineage>
        <taxon>Bacteria</taxon>
        <taxon>Bacillati</taxon>
        <taxon>Actinomycetota</taxon>
        <taxon>Actinomycetes</taxon>
        <taxon>Micrococcales</taxon>
        <taxon>Ornithinimicrobiaceae</taxon>
        <taxon>Serinicoccus</taxon>
    </lineage>
</organism>
<evidence type="ECO:0000256" key="6">
    <source>
        <dbReference type="ARBA" id="ARBA00023268"/>
    </source>
</evidence>
<evidence type="ECO:0000256" key="4">
    <source>
        <dbReference type="ARBA" id="ARBA00022840"/>
    </source>
</evidence>
<dbReference type="GO" id="GO:0005829">
    <property type="term" value="C:cytosol"/>
    <property type="evidence" value="ECO:0007669"/>
    <property type="project" value="TreeGrafter"/>
</dbReference>
<dbReference type="InterPro" id="IPR043519">
    <property type="entry name" value="NT_sf"/>
</dbReference>
<dbReference type="SUPFAM" id="SSF81301">
    <property type="entry name" value="Nucleotidyltransferase"/>
    <property type="match status" value="2"/>
</dbReference>
<dbReference type="NCBIfam" id="NF010707">
    <property type="entry name" value="PRK14109.1"/>
    <property type="match status" value="1"/>
</dbReference>
<evidence type="ECO:0000259" key="9">
    <source>
        <dbReference type="Pfam" id="PF03710"/>
    </source>
</evidence>
<keyword evidence="1 7" id="KW-0808">Transferase</keyword>
<keyword evidence="6 7" id="KW-0511">Multifunctional enzyme</keyword>
<dbReference type="InterPro" id="IPR005190">
    <property type="entry name" value="GlnE_rpt_dom"/>
</dbReference>
<evidence type="ECO:0000313" key="11">
    <source>
        <dbReference type="EMBL" id="ANS77535.1"/>
    </source>
</evidence>
<keyword evidence="4 7" id="KW-0067">ATP-binding</keyword>
<dbReference type="InterPro" id="IPR023057">
    <property type="entry name" value="GlnE"/>
</dbReference>
<keyword evidence="5 7" id="KW-0460">Magnesium</keyword>
<dbReference type="GO" id="GO:0008882">
    <property type="term" value="F:[glutamate-ammonia-ligase] adenylyltransferase activity"/>
    <property type="evidence" value="ECO:0007669"/>
    <property type="project" value="UniProtKB-UniRule"/>
</dbReference>
<feature type="domain" description="Glutamate-ammonia ligase adenylyltransferase repeated" evidence="9">
    <location>
        <begin position="127"/>
        <end position="349"/>
    </location>
</feature>
<dbReference type="Proteomes" id="UP000092482">
    <property type="component" value="Chromosome"/>
</dbReference>
<evidence type="ECO:0000259" key="10">
    <source>
        <dbReference type="Pfam" id="PF08335"/>
    </source>
</evidence>
<comment type="catalytic activity">
    <reaction evidence="7">
        <text>[glutamine synthetase]-O(4)-(5'-adenylyl)-L-tyrosine + phosphate = [glutamine synthetase]-L-tyrosine + ADP</text>
        <dbReference type="Rhea" id="RHEA:43716"/>
        <dbReference type="Rhea" id="RHEA-COMP:10660"/>
        <dbReference type="Rhea" id="RHEA-COMP:10661"/>
        <dbReference type="ChEBI" id="CHEBI:43474"/>
        <dbReference type="ChEBI" id="CHEBI:46858"/>
        <dbReference type="ChEBI" id="CHEBI:83624"/>
        <dbReference type="ChEBI" id="CHEBI:456216"/>
        <dbReference type="EC" id="2.7.7.89"/>
    </reaction>
</comment>
<name>A0A1B1N821_9MICO</name>
<evidence type="ECO:0000313" key="12">
    <source>
        <dbReference type="Proteomes" id="UP000092482"/>
    </source>
</evidence>
<keyword evidence="3 7" id="KW-0547">Nucleotide-binding</keyword>
<comment type="similarity">
    <text evidence="7">Belongs to the GlnE family.</text>
</comment>
<proteinExistence type="inferred from homology"/>
<feature type="domain" description="PII-uridylyltransferase/Glutamine-synthetase adenylyltransferase" evidence="10">
    <location>
        <begin position="371"/>
        <end position="511"/>
    </location>
</feature>
<dbReference type="Pfam" id="PF08335">
    <property type="entry name" value="GlnD_UR_UTase"/>
    <property type="match status" value="2"/>
</dbReference>
<dbReference type="Gene3D" id="1.20.120.1510">
    <property type="match status" value="1"/>
</dbReference>
<dbReference type="EMBL" id="CP014989">
    <property type="protein sequence ID" value="ANS77535.1"/>
    <property type="molecule type" value="Genomic_DNA"/>
</dbReference>
<feature type="domain" description="PII-uridylyltransferase/Glutamine-synthetase adenylyltransferase" evidence="10">
    <location>
        <begin position="876"/>
        <end position="1015"/>
    </location>
</feature>
<protein>
    <recommendedName>
        <fullName evidence="7">Bifunctional glutamine synthetase adenylyltransferase/adenylyl-removing enzyme</fullName>
    </recommendedName>
    <alternativeName>
        <fullName evidence="7">ATP:glutamine synthetase adenylyltransferase</fullName>
    </alternativeName>
    <alternativeName>
        <fullName evidence="7">ATase</fullName>
    </alternativeName>
    <domain>
        <recommendedName>
            <fullName evidence="7">Glutamine synthetase adenylyl-L-tyrosine phosphorylase</fullName>
            <ecNumber evidence="7">2.7.7.89</ecNumber>
        </recommendedName>
        <alternativeName>
            <fullName evidence="7">Adenylyl removase</fullName>
            <shortName evidence="7">AR</shortName>
            <shortName evidence="7">AT-N</shortName>
        </alternativeName>
    </domain>
    <domain>
        <recommendedName>
            <fullName evidence="7">Glutamine synthetase adenylyl transferase</fullName>
            <ecNumber evidence="7">2.7.7.42</ecNumber>
        </recommendedName>
        <alternativeName>
            <fullName evidence="7">Adenylyl transferase</fullName>
            <shortName evidence="7">AT</shortName>
            <shortName evidence="7">AT-C</shortName>
        </alternativeName>
    </domain>
</protein>
<evidence type="ECO:0000256" key="8">
    <source>
        <dbReference type="SAM" id="MobiDB-lite"/>
    </source>
</evidence>
<feature type="region of interest" description="Disordered" evidence="8">
    <location>
        <begin position="1016"/>
        <end position="1098"/>
    </location>
</feature>
<evidence type="ECO:0000256" key="2">
    <source>
        <dbReference type="ARBA" id="ARBA00022695"/>
    </source>
</evidence>
<dbReference type="PATRIC" id="fig|1758689.4.peg.144"/>
<gene>
    <name evidence="7" type="primary">glnE</name>
    <name evidence="11" type="ORF">SGUI_0139</name>
</gene>
<dbReference type="CDD" id="cd05401">
    <property type="entry name" value="NT_GlnE_GlnD_like"/>
    <property type="match status" value="2"/>
</dbReference>
<dbReference type="Gene3D" id="3.30.460.10">
    <property type="entry name" value="Beta Polymerase, domain 2"/>
    <property type="match status" value="2"/>
</dbReference>
<accession>A0A1B1N821</accession>
<evidence type="ECO:0000256" key="5">
    <source>
        <dbReference type="ARBA" id="ARBA00022842"/>
    </source>
</evidence>
<sequence>MTRGYAVYSAERDPRPTAGRRASAEPGRVGATELARGGFQDGERAGRLLEEVLDRLREGADTGDGDVDVASLVSDLGATGDPDAALLLLVRLLDPRSTGADGTRTDEATRPVVLGGGEPRRRLLALLGGTQALGESLLRHPEHVRDVAEGELPEAWSIVEAVRGLQGREGADALRVAYRRQLLRLATADLVSTDPVSLLPAVGGALADLASAALEAALLLARAEVDGEETCDLCIVGMGKTGGRELNYLSDVDVIFLAGPRGEAPEQDALEVGGKLASAVMRICGESTAEGTLWQVDAALRPEGKHGPLVRSLGSHREYYQRWAKTWEFQALLKARVVAGDGDLGRRWLEIVEPMVWEAAGRENFVDEVQSMRRRVEEHVRRDEVDRQIKLGPGGLRDIEFSVQLLQLVHGRSDTSLRSRTTLEALAALRDGGYVGRPDARSLDDAYRLLRCLEHRVQLHRMKRTHLMPTSEADLRRLGRLLGERGEADRAVTQRWKAVRREVRRLHERLFYRPLLSAVARLSSDEARLSPEAARERLAALGFRDPAGAMRHLEALTEGLSRRATIQRHLLPVMLSWFADGADPDSGLLAFRRISDALGTTHWYLGMLRDEGSAAQRLARVLSSSRYAVDLLIRSPETVSLLGDENELVAPPDKEALVARMSAAAQRQPSAEEAFASVRKVRARELVRIVLGDLAAGWDGPHVRQALSDLTDAYLEGALGVATRRVLARREEEPAMALVLIGMGRLGGREVGYASDADVMFVYDVVGDDPDLAAEQAGDVVAELRRGLSGPGPDPVLELDAALRPEGKGGPLVRSLAGYRTYYERWSAGWESQALLRARPVAGDPGLGKAFTEMIEPLRWPEGGIEEAAVREIRKLKARMEAERLPRGADPRTHLKLGLGGLSDVEWVVQLLQLQHAYEHPGLRTTSTIDALRAAGGAGLLTERDLHPLLHAWTTASQLRDAGIVWRGRAVDSVPSDLRDAEGMSRVMRRPAGSGASLAQDWRRIARHSREVVERLLYGNKPPRHAQEGRATDSAAGRFGGGSTRRGAARDRRTDGFGRPRVSSPPRSAGHFPTPRQDPFGRSRRPRRGEDEGGPTDP</sequence>
<dbReference type="EC" id="2.7.7.42" evidence="7"/>
<evidence type="ECO:0000256" key="7">
    <source>
        <dbReference type="HAMAP-Rule" id="MF_00802"/>
    </source>
</evidence>
<dbReference type="InterPro" id="IPR013546">
    <property type="entry name" value="PII_UdlTrfase/GS_AdlTrfase"/>
</dbReference>
<dbReference type="GO" id="GO:0005524">
    <property type="term" value="F:ATP binding"/>
    <property type="evidence" value="ECO:0007669"/>
    <property type="project" value="UniProtKB-UniRule"/>
</dbReference>
<feature type="region of interest" description="Disordered" evidence="8">
    <location>
        <begin position="1"/>
        <end position="37"/>
    </location>
</feature>
<dbReference type="HAMAP" id="MF_00802">
    <property type="entry name" value="GlnE"/>
    <property type="match status" value="1"/>
</dbReference>
<dbReference type="GO" id="GO:0016874">
    <property type="term" value="F:ligase activity"/>
    <property type="evidence" value="ECO:0007669"/>
    <property type="project" value="UniProtKB-KW"/>
</dbReference>
<dbReference type="PANTHER" id="PTHR30621">
    <property type="entry name" value="GLUTAMINE SYNTHETASE ADENYLYLTRANSFERASE"/>
    <property type="match status" value="1"/>
</dbReference>
<feature type="compositionally biased region" description="Basic and acidic residues" evidence="8">
    <location>
        <begin position="1048"/>
        <end position="1058"/>
    </location>
</feature>
<dbReference type="GO" id="GO:0000287">
    <property type="term" value="F:magnesium ion binding"/>
    <property type="evidence" value="ECO:0007669"/>
    <property type="project" value="UniProtKB-UniRule"/>
</dbReference>
<dbReference type="KEGG" id="serj:SGUI_0139"/>
<dbReference type="Pfam" id="PF03710">
    <property type="entry name" value="GlnE"/>
    <property type="match status" value="2"/>
</dbReference>
<feature type="domain" description="Glutamate-ammonia ligase adenylyltransferase repeated" evidence="9">
    <location>
        <begin position="616"/>
        <end position="853"/>
    </location>
</feature>
<reference evidence="11 12" key="1">
    <citation type="submission" date="2016-03" db="EMBL/GenBank/DDBJ databases">
        <title>Shallow-sea hydrothermal system.</title>
        <authorList>
            <person name="Tang K."/>
        </authorList>
    </citation>
    <scope>NUCLEOTIDE SEQUENCE [LARGE SCALE GENOMIC DNA]</scope>
    <source>
        <strain evidence="11 12">JLT9</strain>
    </source>
</reference>
<comment type="function">
    <text evidence="7">Involved in the regulation of glutamine synthetase GlnA, a key enzyme in the process to assimilate ammonia. When cellular nitrogen levels are high, the C-terminal adenylyl transferase (AT) inactivates GlnA by covalent transfer of an adenylyl group from ATP to specific tyrosine residue of GlnA, thus reducing its activity. Conversely, when nitrogen levels are low, the N-terminal adenylyl removase (AR) activates GlnA by removing the adenylyl group by phosphorolysis, increasing its activity. The regulatory region of GlnE binds the signal transduction protein PII (GlnB) which indicates the nitrogen status of the cell.</text>
</comment>
<dbReference type="GO" id="GO:0000820">
    <property type="term" value="P:regulation of glutamine family amino acid metabolic process"/>
    <property type="evidence" value="ECO:0007669"/>
    <property type="project" value="UniProtKB-UniRule"/>
</dbReference>
<feature type="region of interest" description="Adenylyl removase" evidence="7">
    <location>
        <begin position="1"/>
        <end position="515"/>
    </location>
</feature>
<dbReference type="AlphaFoldDB" id="A0A1B1N821"/>
<keyword evidence="2 7" id="KW-0548">Nucleotidyltransferase</keyword>
<dbReference type="STRING" id="1758689.SGUI_0139"/>